<sequence length="487" mass="54409">MSRKKWDTVPDGSVDNADLRRFFSRNLRPIARRTAKAPCGTAGQWPHTLVFPEERGSGIVLAATKEQAGLVYDGMASTVEADQYLQKQFQVRRYRSDILHRDTGTVLKAVSTELHSTVGTAPSFFVVDELHLLGANQRGSAMVRQLSSGMSVREHPMGIYITTAPLGVASGVYAAMVSRARRILEGKADNDRMLPVLFEMPEDADLDNPELWWMPNPSLGTTINREWLEQEHRIAKADPDPFALTNFYSQHLNVHAQERIGVDRWLPLDEWDKHADPDLTLERVVRESRYLFAAVDAGGRDDPSVLLVMGQTKGGDYLVWAHQWLHRDGYLKRRETVPYAEFEAAGDLTVFDEPDADITAITSKILDLSPVNTAVDPYGLKTLVETLERRGRDVTGIPQGWKLSPHIDYTERLIYAGRITHHGGPMLRWNIGNARAEDRHGARSMTKPSGASVGPEKIDGCLCLIMACAIATDHRPSAYEEHGIRVL</sequence>
<evidence type="ECO:0000313" key="3">
    <source>
        <dbReference type="EMBL" id="RRQ19910.1"/>
    </source>
</evidence>
<evidence type="ECO:0000259" key="2">
    <source>
        <dbReference type="Pfam" id="PF20441"/>
    </source>
</evidence>
<comment type="caution">
    <text evidence="3">The sequence shown here is derived from an EMBL/GenBank/DDBJ whole genome shotgun (WGS) entry which is preliminary data.</text>
</comment>
<dbReference type="Proteomes" id="UP000287798">
    <property type="component" value="Unassembled WGS sequence"/>
</dbReference>
<dbReference type="EMBL" id="QZMU01000002">
    <property type="protein sequence ID" value="RRQ19910.1"/>
    <property type="molecule type" value="Genomic_DNA"/>
</dbReference>
<dbReference type="Pfam" id="PF03354">
    <property type="entry name" value="TerL_ATPase"/>
    <property type="match status" value="1"/>
</dbReference>
<accession>A0A426QDR2</accession>
<gene>
    <name evidence="3" type="ORF">D6C00_14185</name>
</gene>
<evidence type="ECO:0008006" key="5">
    <source>
        <dbReference type="Google" id="ProtNLM"/>
    </source>
</evidence>
<feature type="domain" description="Terminase large subunit-like endonuclease" evidence="2">
    <location>
        <begin position="196"/>
        <end position="473"/>
    </location>
</feature>
<dbReference type="PANTHER" id="PTHR41287:SF1">
    <property type="entry name" value="PROTEIN YMFN"/>
    <property type="match status" value="1"/>
</dbReference>
<dbReference type="InterPro" id="IPR046462">
    <property type="entry name" value="TerL_nuclease"/>
</dbReference>
<name>A0A426QDR2_9GAMM</name>
<reference evidence="3 4" key="1">
    <citation type="journal article" date="2010" name="Int. J. Syst. Evol. Microbiol.">
        <title>Thiohalobacter thiocyanaticus gen. nov., sp. nov., a moderately halophilic, sulfur-oxidizing gammaproteobacterium from hypersaline lakes, that utilizes thiocyanate.</title>
        <authorList>
            <person name="Sorokin D.Y."/>
            <person name="Kovaleva O.L."/>
            <person name="Tourova T.P."/>
            <person name="Muyzer G."/>
        </authorList>
    </citation>
    <scope>NUCLEOTIDE SEQUENCE [LARGE SCALE GENOMIC DNA]</scope>
    <source>
        <strain evidence="3 4">Hrh1</strain>
    </source>
</reference>
<dbReference type="InterPro" id="IPR046461">
    <property type="entry name" value="TerL_ATPase"/>
</dbReference>
<proteinExistence type="predicted"/>
<organism evidence="3 4">
    <name type="scientific">Thiohalobacter thiocyanaticus</name>
    <dbReference type="NCBI Taxonomy" id="585455"/>
    <lineage>
        <taxon>Bacteria</taxon>
        <taxon>Pseudomonadati</taxon>
        <taxon>Pseudomonadota</taxon>
        <taxon>Gammaproteobacteria</taxon>
        <taxon>Thiohalobacterales</taxon>
        <taxon>Thiohalobacteraceae</taxon>
        <taxon>Thiohalobacter</taxon>
    </lineage>
</organism>
<evidence type="ECO:0000313" key="4">
    <source>
        <dbReference type="Proteomes" id="UP000287798"/>
    </source>
</evidence>
<dbReference type="Pfam" id="PF20441">
    <property type="entry name" value="TerL_nuclease"/>
    <property type="match status" value="1"/>
</dbReference>
<evidence type="ECO:0000259" key="1">
    <source>
        <dbReference type="Pfam" id="PF03354"/>
    </source>
</evidence>
<dbReference type="InterPro" id="IPR005021">
    <property type="entry name" value="Terminase_largesu-like"/>
</dbReference>
<dbReference type="GO" id="GO:0004519">
    <property type="term" value="F:endonuclease activity"/>
    <property type="evidence" value="ECO:0007669"/>
    <property type="project" value="InterPro"/>
</dbReference>
<feature type="domain" description="Terminase large subunit-like ATPase" evidence="1">
    <location>
        <begin position="24"/>
        <end position="166"/>
    </location>
</feature>
<protein>
    <recommendedName>
        <fullName evidence="5">Terminase large subunit</fullName>
    </recommendedName>
</protein>
<dbReference type="AlphaFoldDB" id="A0A426QDR2"/>
<keyword evidence="4" id="KW-1185">Reference proteome</keyword>
<dbReference type="PANTHER" id="PTHR41287">
    <property type="match status" value="1"/>
</dbReference>